<feature type="compositionally biased region" description="Pro residues" evidence="1">
    <location>
        <begin position="1"/>
        <end position="11"/>
    </location>
</feature>
<sequence>MPTPSPKPSSPIPCARSRAQTLDNSWPPANNPERGPFLPLQPLDNIPTAAYLDSPEASQPTVSTAPLQLVDSMRLQTVHDTNCIPIGLRVVDPNGTNNAGNVYAPLPIGNYSTGIAFSIGHGERMQDVYERAVQITGSQRIMGIMFAPGVEQGLVRDVDWRFLAPPVESLHVDTGRVHHEREEMEIDLSVVDHDLKAFEAREEEEAKARDFEAGEVKTGETVTSEDPEVEDTGIKLHHMIKEMMLEDKKGKEDK</sequence>
<feature type="compositionally biased region" description="Polar residues" evidence="1">
    <location>
        <begin position="18"/>
        <end position="28"/>
    </location>
</feature>
<reference evidence="2" key="1">
    <citation type="submission" date="2022-10" db="EMBL/GenBank/DDBJ databases">
        <title>Fusarium specimens isolated from Avocado Roots.</title>
        <authorList>
            <person name="Stajich J."/>
            <person name="Roper C."/>
            <person name="Heimlech-Rivalta G."/>
        </authorList>
    </citation>
    <scope>NUCLEOTIDE SEQUENCE</scope>
    <source>
        <strain evidence="2">CF00143</strain>
    </source>
</reference>
<evidence type="ECO:0000256" key="1">
    <source>
        <dbReference type="SAM" id="MobiDB-lite"/>
    </source>
</evidence>
<dbReference type="Proteomes" id="UP001152130">
    <property type="component" value="Unassembled WGS sequence"/>
</dbReference>
<name>A0A9W8PTG0_9HYPO</name>
<evidence type="ECO:0000313" key="3">
    <source>
        <dbReference type="Proteomes" id="UP001152130"/>
    </source>
</evidence>
<evidence type="ECO:0000313" key="2">
    <source>
        <dbReference type="EMBL" id="KAJ4016257.1"/>
    </source>
</evidence>
<accession>A0A9W8PTG0</accession>
<proteinExistence type="predicted"/>
<dbReference type="OrthoDB" id="5090846at2759"/>
<organism evidence="2 3">
    <name type="scientific">Fusarium irregulare</name>
    <dbReference type="NCBI Taxonomy" id="2494466"/>
    <lineage>
        <taxon>Eukaryota</taxon>
        <taxon>Fungi</taxon>
        <taxon>Dikarya</taxon>
        <taxon>Ascomycota</taxon>
        <taxon>Pezizomycotina</taxon>
        <taxon>Sordariomycetes</taxon>
        <taxon>Hypocreomycetidae</taxon>
        <taxon>Hypocreales</taxon>
        <taxon>Nectriaceae</taxon>
        <taxon>Fusarium</taxon>
        <taxon>Fusarium incarnatum-equiseti species complex</taxon>
    </lineage>
</organism>
<dbReference type="AlphaFoldDB" id="A0A9W8PTG0"/>
<protein>
    <submittedName>
        <fullName evidence="2">Uncharacterized protein</fullName>
    </submittedName>
</protein>
<feature type="region of interest" description="Disordered" evidence="1">
    <location>
        <begin position="1"/>
        <end position="37"/>
    </location>
</feature>
<feature type="region of interest" description="Disordered" evidence="1">
    <location>
        <begin position="202"/>
        <end position="233"/>
    </location>
</feature>
<dbReference type="EMBL" id="JAPDHF010000006">
    <property type="protein sequence ID" value="KAJ4016257.1"/>
    <property type="molecule type" value="Genomic_DNA"/>
</dbReference>
<keyword evidence="3" id="KW-1185">Reference proteome</keyword>
<feature type="compositionally biased region" description="Basic and acidic residues" evidence="1">
    <location>
        <begin position="202"/>
        <end position="218"/>
    </location>
</feature>
<comment type="caution">
    <text evidence="2">The sequence shown here is derived from an EMBL/GenBank/DDBJ whole genome shotgun (WGS) entry which is preliminary data.</text>
</comment>
<gene>
    <name evidence="2" type="ORF">NW766_004449</name>
</gene>